<comment type="pathway">
    <text evidence="5">Cofactor biosynthesis; ubiquinone biosynthesis.</text>
</comment>
<keyword evidence="1 5" id="KW-0963">Cytoplasm</keyword>
<feature type="binding site" evidence="5">
    <location>
        <position position="153"/>
    </location>
    <ligand>
        <name>substrate</name>
    </ligand>
</feature>
<comment type="catalytic activity">
    <reaction evidence="5">
        <text>chorismate = 4-hydroxybenzoate + pyruvate</text>
        <dbReference type="Rhea" id="RHEA:16505"/>
        <dbReference type="ChEBI" id="CHEBI:15361"/>
        <dbReference type="ChEBI" id="CHEBI:17879"/>
        <dbReference type="ChEBI" id="CHEBI:29748"/>
        <dbReference type="EC" id="4.1.3.40"/>
    </reaction>
</comment>
<comment type="function">
    <text evidence="5">Removes the pyruvyl group from chorismate, with concomitant aromatization of the ring, to provide 4-hydroxybenzoate (4HB) for the ubiquinone pathway.</text>
</comment>
<keyword evidence="3 5" id="KW-0456">Lyase</keyword>
<comment type="caution">
    <text evidence="5">Lacks conserved residue(s) required for the propagation of feature annotation.</text>
</comment>
<evidence type="ECO:0000256" key="3">
    <source>
        <dbReference type="ARBA" id="ARBA00023239"/>
    </source>
</evidence>
<proteinExistence type="inferred from homology"/>
<evidence type="ECO:0000313" key="7">
    <source>
        <dbReference type="Proteomes" id="UP000238326"/>
    </source>
</evidence>
<organism evidence="6 7">
    <name type="scientific">Malikia spinosa</name>
    <dbReference type="NCBI Taxonomy" id="86180"/>
    <lineage>
        <taxon>Bacteria</taxon>
        <taxon>Pseudomonadati</taxon>
        <taxon>Pseudomonadota</taxon>
        <taxon>Betaproteobacteria</taxon>
        <taxon>Burkholderiales</taxon>
        <taxon>Comamonadaceae</taxon>
        <taxon>Malikia</taxon>
    </lineage>
</organism>
<keyword evidence="4 5" id="KW-0670">Pyruvate</keyword>
<accession>A0A2S9KBG9</accession>
<sequence>MNPNQSWLAACQLADLNPSVPARSWLTERGSLTARLRRHWPDLAVELQGEARELPWHCELDRLGLSSDSLAWVRRVTLHQSGQALVQARTVIPAWSQTNPWQEIERLGCRPLGELLFQQTDLERSDFEFARTPSGLARRCVFRRQGAPLLLTEYFLAWL</sequence>
<dbReference type="OrthoDB" id="8606430at2"/>
<feature type="binding site" evidence="5">
    <location>
        <position position="74"/>
    </location>
    <ligand>
        <name>substrate</name>
    </ligand>
</feature>
<dbReference type="InterPro" id="IPR028978">
    <property type="entry name" value="Chorismate_lyase_/UTRA_dom_sf"/>
</dbReference>
<keyword evidence="2 5" id="KW-0831">Ubiquinone biosynthesis</keyword>
<dbReference type="InterPro" id="IPR007440">
    <property type="entry name" value="Chorismate--pyruvate_lyase"/>
</dbReference>
<dbReference type="AlphaFoldDB" id="A0A2S9KBG9"/>
<reference evidence="6 7" key="1">
    <citation type="submission" date="2018-03" db="EMBL/GenBank/DDBJ databases">
        <title>Comparative genomics illustrates the genes involved in a hyperalkaliphilic mechanisms of Serpentinomonas isolated from highly-alkaline calcium-rich serpentinized springs.</title>
        <authorList>
            <person name="Suzuki S."/>
            <person name="Ishii S."/>
            <person name="Walworth N."/>
            <person name="Bird L."/>
            <person name="Kuenen J.G."/>
            <person name="Nealson K.H."/>
        </authorList>
    </citation>
    <scope>NUCLEOTIDE SEQUENCE [LARGE SCALE GENOMIC DNA]</scope>
    <source>
        <strain evidence="6 7">83</strain>
    </source>
</reference>
<dbReference type="GO" id="GO:0006744">
    <property type="term" value="P:ubiquinone biosynthetic process"/>
    <property type="evidence" value="ECO:0007669"/>
    <property type="project" value="UniProtKB-UniRule"/>
</dbReference>
<keyword evidence="7" id="KW-1185">Reference proteome</keyword>
<comment type="similarity">
    <text evidence="5">Belongs to the UbiC family.</text>
</comment>
<dbReference type="EC" id="4.1.3.40" evidence="5"/>
<name>A0A2S9KBG9_9BURK</name>
<evidence type="ECO:0000256" key="1">
    <source>
        <dbReference type="ARBA" id="ARBA00022490"/>
    </source>
</evidence>
<dbReference type="Pfam" id="PF04345">
    <property type="entry name" value="Chor_lyase"/>
    <property type="match status" value="1"/>
</dbReference>
<dbReference type="GO" id="GO:0042866">
    <property type="term" value="P:pyruvate biosynthetic process"/>
    <property type="evidence" value="ECO:0007669"/>
    <property type="project" value="UniProtKB-UniRule"/>
</dbReference>
<dbReference type="Proteomes" id="UP000238326">
    <property type="component" value="Unassembled WGS sequence"/>
</dbReference>
<comment type="caution">
    <text evidence="6">The sequence shown here is derived from an EMBL/GenBank/DDBJ whole genome shotgun (WGS) entry which is preliminary data.</text>
</comment>
<evidence type="ECO:0000256" key="5">
    <source>
        <dbReference type="HAMAP-Rule" id="MF_01632"/>
    </source>
</evidence>
<dbReference type="GO" id="GO:0005829">
    <property type="term" value="C:cytosol"/>
    <property type="evidence" value="ECO:0007669"/>
    <property type="project" value="TreeGrafter"/>
</dbReference>
<evidence type="ECO:0000256" key="4">
    <source>
        <dbReference type="ARBA" id="ARBA00023317"/>
    </source>
</evidence>
<comment type="subcellular location">
    <subcellularLocation>
        <location evidence="5">Cytoplasm</location>
    </subcellularLocation>
</comment>
<dbReference type="PANTHER" id="PTHR38683">
    <property type="entry name" value="CHORISMATE PYRUVATE-LYASE"/>
    <property type="match status" value="1"/>
</dbReference>
<dbReference type="PANTHER" id="PTHR38683:SF1">
    <property type="entry name" value="CHORISMATE PYRUVATE-LYASE"/>
    <property type="match status" value="1"/>
</dbReference>
<dbReference type="EMBL" id="PVLR01000045">
    <property type="protein sequence ID" value="PRD67798.1"/>
    <property type="molecule type" value="Genomic_DNA"/>
</dbReference>
<protein>
    <recommendedName>
        <fullName evidence="5">Probable chorismate pyruvate-lyase</fullName>
        <shortName evidence="5">CL</shortName>
        <shortName evidence="5">CPL</shortName>
        <ecNumber evidence="5">4.1.3.40</ecNumber>
    </recommendedName>
</protein>
<feature type="binding site" evidence="5">
    <location>
        <position position="112"/>
    </location>
    <ligand>
        <name>substrate</name>
    </ligand>
</feature>
<dbReference type="SUPFAM" id="SSF64288">
    <property type="entry name" value="Chorismate lyase-like"/>
    <property type="match status" value="1"/>
</dbReference>
<evidence type="ECO:0000313" key="6">
    <source>
        <dbReference type="EMBL" id="PRD67798.1"/>
    </source>
</evidence>
<dbReference type="Gene3D" id="3.40.1410.10">
    <property type="entry name" value="Chorismate lyase-like"/>
    <property type="match status" value="1"/>
</dbReference>
<dbReference type="HAMAP" id="MF_01632">
    <property type="entry name" value="UbiC"/>
    <property type="match status" value="1"/>
</dbReference>
<dbReference type="UniPathway" id="UPA00232"/>
<gene>
    <name evidence="5" type="primary">ubiC</name>
    <name evidence="6" type="ORF">C6P61_14580</name>
</gene>
<dbReference type="GO" id="GO:0008813">
    <property type="term" value="F:chorismate lyase activity"/>
    <property type="evidence" value="ECO:0007669"/>
    <property type="project" value="UniProtKB-UniRule"/>
</dbReference>
<evidence type="ECO:0000256" key="2">
    <source>
        <dbReference type="ARBA" id="ARBA00022688"/>
    </source>
</evidence>
<dbReference type="RefSeq" id="WP_105730658.1">
    <property type="nucleotide sequence ID" value="NZ_PVLR01000045.1"/>
</dbReference>